<dbReference type="EMBL" id="ML995865">
    <property type="protein sequence ID" value="KAF2766824.1"/>
    <property type="molecule type" value="Genomic_DNA"/>
</dbReference>
<accession>A0A6G1L3L3</accession>
<gene>
    <name evidence="1" type="ORF">EJ03DRAFT_166856</name>
</gene>
<protein>
    <submittedName>
        <fullName evidence="1">Uncharacterized protein</fullName>
    </submittedName>
</protein>
<keyword evidence="2" id="KW-1185">Reference proteome</keyword>
<organism evidence="1 2">
    <name type="scientific">Teratosphaeria nubilosa</name>
    <dbReference type="NCBI Taxonomy" id="161662"/>
    <lineage>
        <taxon>Eukaryota</taxon>
        <taxon>Fungi</taxon>
        <taxon>Dikarya</taxon>
        <taxon>Ascomycota</taxon>
        <taxon>Pezizomycotina</taxon>
        <taxon>Dothideomycetes</taxon>
        <taxon>Dothideomycetidae</taxon>
        <taxon>Mycosphaerellales</taxon>
        <taxon>Teratosphaeriaceae</taxon>
        <taxon>Teratosphaeria</taxon>
    </lineage>
</organism>
<dbReference type="AlphaFoldDB" id="A0A6G1L3L3"/>
<name>A0A6G1L3L3_9PEZI</name>
<sequence>MLFPVSAAHPARIIFNIVHSKAALADYRPLRDSNGNIRKCLQQWPPQTSHGEPCYEVRAIVEISGTQDHLDLHVMLLQPRADFRYDQTRMDKSGKYHTELLPDSKRACIPRMKITQELWDGDRPHQVIDRTPALFLHELLLDFLFDIATTDCLELLVSF</sequence>
<reference evidence="1" key="1">
    <citation type="journal article" date="2020" name="Stud. Mycol.">
        <title>101 Dothideomycetes genomes: a test case for predicting lifestyles and emergence of pathogens.</title>
        <authorList>
            <person name="Haridas S."/>
            <person name="Albert R."/>
            <person name="Binder M."/>
            <person name="Bloem J."/>
            <person name="Labutti K."/>
            <person name="Salamov A."/>
            <person name="Andreopoulos B."/>
            <person name="Baker S."/>
            <person name="Barry K."/>
            <person name="Bills G."/>
            <person name="Bluhm B."/>
            <person name="Cannon C."/>
            <person name="Castanera R."/>
            <person name="Culley D."/>
            <person name="Daum C."/>
            <person name="Ezra D."/>
            <person name="Gonzalez J."/>
            <person name="Henrissat B."/>
            <person name="Kuo A."/>
            <person name="Liang C."/>
            <person name="Lipzen A."/>
            <person name="Lutzoni F."/>
            <person name="Magnuson J."/>
            <person name="Mondo S."/>
            <person name="Nolan M."/>
            <person name="Ohm R."/>
            <person name="Pangilinan J."/>
            <person name="Park H.-J."/>
            <person name="Ramirez L."/>
            <person name="Alfaro M."/>
            <person name="Sun H."/>
            <person name="Tritt A."/>
            <person name="Yoshinaga Y."/>
            <person name="Zwiers L.-H."/>
            <person name="Turgeon B."/>
            <person name="Goodwin S."/>
            <person name="Spatafora J."/>
            <person name="Crous P."/>
            <person name="Grigoriev I."/>
        </authorList>
    </citation>
    <scope>NUCLEOTIDE SEQUENCE</scope>
    <source>
        <strain evidence="1">CBS 116005</strain>
    </source>
</reference>
<evidence type="ECO:0000313" key="1">
    <source>
        <dbReference type="EMBL" id="KAF2766824.1"/>
    </source>
</evidence>
<evidence type="ECO:0000313" key="2">
    <source>
        <dbReference type="Proteomes" id="UP000799436"/>
    </source>
</evidence>
<proteinExistence type="predicted"/>
<dbReference type="Proteomes" id="UP000799436">
    <property type="component" value="Unassembled WGS sequence"/>
</dbReference>